<dbReference type="GO" id="GO:0009279">
    <property type="term" value="C:cell outer membrane"/>
    <property type="evidence" value="ECO:0007669"/>
    <property type="project" value="UniProtKB-SubCell"/>
</dbReference>
<dbReference type="PANTHER" id="PTHR30329:SF21">
    <property type="entry name" value="LIPOPROTEIN YIAD-RELATED"/>
    <property type="match status" value="1"/>
</dbReference>
<feature type="signal peptide" evidence="6">
    <location>
        <begin position="1"/>
        <end position="21"/>
    </location>
</feature>
<evidence type="ECO:0000256" key="5">
    <source>
        <dbReference type="SAM" id="MobiDB-lite"/>
    </source>
</evidence>
<dbReference type="Pfam" id="PF00691">
    <property type="entry name" value="OmpA"/>
    <property type="match status" value="1"/>
</dbReference>
<dbReference type="EMBL" id="FUXP01000014">
    <property type="protein sequence ID" value="SKA23858.1"/>
    <property type="molecule type" value="Genomic_DNA"/>
</dbReference>
<dbReference type="AlphaFoldDB" id="A0A1T4S7H8"/>
<feature type="region of interest" description="Disordered" evidence="5">
    <location>
        <begin position="19"/>
        <end position="143"/>
    </location>
</feature>
<comment type="subcellular location">
    <subcellularLocation>
        <location evidence="1">Cell outer membrane</location>
    </subcellularLocation>
</comment>
<dbReference type="PROSITE" id="PS51123">
    <property type="entry name" value="OMPA_2"/>
    <property type="match status" value="1"/>
</dbReference>
<proteinExistence type="predicted"/>
<dbReference type="SUPFAM" id="SSF103088">
    <property type="entry name" value="OmpA-like"/>
    <property type="match status" value="1"/>
</dbReference>
<feature type="compositionally biased region" description="Basic and acidic residues" evidence="5">
    <location>
        <begin position="311"/>
        <end position="332"/>
    </location>
</feature>
<evidence type="ECO:0000256" key="2">
    <source>
        <dbReference type="ARBA" id="ARBA00023136"/>
    </source>
</evidence>
<keyword evidence="6" id="KW-0732">Signal</keyword>
<accession>A0A1T4S7H8</accession>
<keyword evidence="2 4" id="KW-0472">Membrane</keyword>
<organism evidence="8 9">
    <name type="scientific">Lysobacter spongiicola DSM 21749</name>
    <dbReference type="NCBI Taxonomy" id="1122188"/>
    <lineage>
        <taxon>Bacteria</taxon>
        <taxon>Pseudomonadati</taxon>
        <taxon>Pseudomonadota</taxon>
        <taxon>Gammaproteobacteria</taxon>
        <taxon>Lysobacterales</taxon>
        <taxon>Lysobacteraceae</taxon>
        <taxon>Novilysobacter</taxon>
    </lineage>
</organism>
<feature type="region of interest" description="Disordered" evidence="5">
    <location>
        <begin position="296"/>
        <end position="332"/>
    </location>
</feature>
<dbReference type="InterPro" id="IPR036737">
    <property type="entry name" value="OmpA-like_sf"/>
</dbReference>
<dbReference type="InterPro" id="IPR006665">
    <property type="entry name" value="OmpA-like"/>
</dbReference>
<dbReference type="PANTHER" id="PTHR30329">
    <property type="entry name" value="STATOR ELEMENT OF FLAGELLAR MOTOR COMPLEX"/>
    <property type="match status" value="1"/>
</dbReference>
<dbReference type="PRINTS" id="PR01021">
    <property type="entry name" value="OMPADOMAIN"/>
</dbReference>
<dbReference type="Gene3D" id="3.30.1330.60">
    <property type="entry name" value="OmpA-like domain"/>
    <property type="match status" value="1"/>
</dbReference>
<sequence>MGLLRSIAVATGVMLASSACSATGATQEAAAPTPQATGTGDVAVQPQPVTPPWEQPAIQPPVSQQEQSSQQSPAPAERQPSPATPEQAPAPATSATPSSPAAPTPPTEAGGEPVAGSPGAAPYVPKTEHDNTPWRFNMQQDGKSMSADEFDAWMKQRGVRVATGQPAVPLAQNCPTPEGDRGDDDGDRIINCLDQCPDSEAGQTIGPDGCPVPVSIDLEGVTFAYDAATLGDSAKSVLDEAAEILRRHPSLTVEVAGHTDSRGDAGYNQKLSERRARVVYDYLVAQGIDESRLIGPVGFGESRPLVPNETPDGKDDPEGRAENRRTELNIQN</sequence>
<keyword evidence="9" id="KW-1185">Reference proteome</keyword>
<evidence type="ECO:0000313" key="9">
    <source>
        <dbReference type="Proteomes" id="UP000190061"/>
    </source>
</evidence>
<evidence type="ECO:0000256" key="3">
    <source>
        <dbReference type="ARBA" id="ARBA00023237"/>
    </source>
</evidence>
<evidence type="ECO:0000256" key="4">
    <source>
        <dbReference type="PROSITE-ProRule" id="PRU00473"/>
    </source>
</evidence>
<evidence type="ECO:0000313" key="8">
    <source>
        <dbReference type="EMBL" id="SKA23858.1"/>
    </source>
</evidence>
<keyword evidence="3" id="KW-0998">Cell outer membrane</keyword>
<dbReference type="Proteomes" id="UP000190061">
    <property type="component" value="Unassembled WGS sequence"/>
</dbReference>
<gene>
    <name evidence="8" type="ORF">SAMN02745674_02605</name>
</gene>
<feature type="compositionally biased region" description="Low complexity" evidence="5">
    <location>
        <begin position="60"/>
        <end position="99"/>
    </location>
</feature>
<feature type="domain" description="OmpA-like" evidence="7">
    <location>
        <begin position="210"/>
        <end position="332"/>
    </location>
</feature>
<evidence type="ECO:0000259" key="7">
    <source>
        <dbReference type="PROSITE" id="PS51123"/>
    </source>
</evidence>
<feature type="chain" id="PRO_5013114939" evidence="6">
    <location>
        <begin position="22"/>
        <end position="332"/>
    </location>
</feature>
<dbReference type="CDD" id="cd07185">
    <property type="entry name" value="OmpA_C-like"/>
    <property type="match status" value="1"/>
</dbReference>
<feature type="compositionally biased region" description="Low complexity" evidence="5">
    <location>
        <begin position="22"/>
        <end position="40"/>
    </location>
</feature>
<reference evidence="8 9" key="1">
    <citation type="submission" date="2017-02" db="EMBL/GenBank/DDBJ databases">
        <authorList>
            <person name="Peterson S.W."/>
        </authorList>
    </citation>
    <scope>NUCLEOTIDE SEQUENCE [LARGE SCALE GENOMIC DNA]</scope>
    <source>
        <strain evidence="8 9">DSM 21749</strain>
    </source>
</reference>
<evidence type="ECO:0000256" key="1">
    <source>
        <dbReference type="ARBA" id="ARBA00004442"/>
    </source>
</evidence>
<dbReference type="InterPro" id="IPR006664">
    <property type="entry name" value="OMP_bac"/>
</dbReference>
<dbReference type="InterPro" id="IPR050330">
    <property type="entry name" value="Bact_OuterMem_StrucFunc"/>
</dbReference>
<dbReference type="STRING" id="1122188.SAMN02745674_02605"/>
<protein>
    <submittedName>
        <fullName evidence="8">OmpA family protein</fullName>
    </submittedName>
</protein>
<dbReference type="OrthoDB" id="1149075at2"/>
<evidence type="ECO:0000256" key="6">
    <source>
        <dbReference type="SAM" id="SignalP"/>
    </source>
</evidence>
<name>A0A1T4S7H8_9GAMM</name>
<dbReference type="PROSITE" id="PS51257">
    <property type="entry name" value="PROKAR_LIPOPROTEIN"/>
    <property type="match status" value="1"/>
</dbReference>